<dbReference type="InterPro" id="IPR013106">
    <property type="entry name" value="Ig_V-set"/>
</dbReference>
<dbReference type="SMART" id="SM00409">
    <property type="entry name" value="IG"/>
    <property type="match status" value="1"/>
</dbReference>
<dbReference type="PROSITE" id="PS50835">
    <property type="entry name" value="IG_LIKE"/>
    <property type="match status" value="1"/>
</dbReference>
<dbReference type="FunFam" id="2.60.40.10:FF:000774">
    <property type="entry name" value="Hepatitis A virus cellular receptor 1"/>
    <property type="match status" value="1"/>
</dbReference>
<evidence type="ECO:0000256" key="11">
    <source>
        <dbReference type="SAM" id="SignalP"/>
    </source>
</evidence>
<sequence>MDSHNFFCYLALSLFLGSGRAVTIHGYVGNFITLTCKYNAGYYGALSVCWGRGHLPNSGCNNEILKTEGLKVTHRTSNRYQLLGNLRSGDVSLSISNAQLTDSGIYGCRVDIPGWFNDQKHHLALVIQHAPETTRATSISRKMTTLGSTKMVEATTDLQTTTVLSVPPEPPTVAFRELSARSISLWWTAGFDGNIPITGYHVEYKIQTDSWKVVVRSSVLPWERETTINNLRPFSTYNIRMFARNGVGLSKASNELTITTKEAAPDGPPQDVKLEAISAHSIKVTWRAPELSLHNGLLRGYQLRYGEYSPQKELALEVVQLIDGEESFTVNHLQEATEYSVTVRSINSAGQGPWSQKLKCTTLRNDDLQQMTTTEETTEIQTEPSISTLGTITSTESWVIITDGPPQRSTTDDLQQMTTTEATTDIQTEPSISTLGTITSAESWVIITDGPPQRSTTGLGIKSTTWQPSDFTIDTQKFGSLEESGHLVAKLVPALLLGLVVVTAIIWQIRRTTLKKGNINIQWKSNDFVSFRDSEPAL</sequence>
<reference evidence="14 15" key="1">
    <citation type="submission" date="2024-06" db="EMBL/GenBank/DDBJ databases">
        <authorList>
            <person name="Pan Q."/>
            <person name="Wen M."/>
            <person name="Jouanno E."/>
            <person name="Zahm M."/>
            <person name="Klopp C."/>
            <person name="Cabau C."/>
            <person name="Louis A."/>
            <person name="Berthelot C."/>
            <person name="Parey E."/>
            <person name="Roest Crollius H."/>
            <person name="Montfort J."/>
            <person name="Robinson-Rechavi M."/>
            <person name="Bouchez O."/>
            <person name="Lampietro C."/>
            <person name="Lopez Roques C."/>
            <person name="Donnadieu C."/>
            <person name="Postlethwait J."/>
            <person name="Bobe J."/>
            <person name="Verreycken H."/>
            <person name="Guiguen Y."/>
        </authorList>
    </citation>
    <scope>NUCLEOTIDE SEQUENCE [LARGE SCALE GENOMIC DNA]</scope>
    <source>
        <strain evidence="14">Up_M1</strain>
        <tissue evidence="14">Testis</tissue>
    </source>
</reference>
<dbReference type="PANTHER" id="PTHR46608">
    <property type="entry name" value="T-CELL IMMUNOGLOBULIN AND MUCIN DOMAIN-CONTAINING PROTEIN 4"/>
    <property type="match status" value="1"/>
</dbReference>
<keyword evidence="4 10" id="KW-1133">Transmembrane helix</keyword>
<evidence type="ECO:0000313" key="15">
    <source>
        <dbReference type="Proteomes" id="UP001557470"/>
    </source>
</evidence>
<dbReference type="InterPro" id="IPR003599">
    <property type="entry name" value="Ig_sub"/>
</dbReference>
<dbReference type="InterPro" id="IPR013783">
    <property type="entry name" value="Ig-like_fold"/>
</dbReference>
<keyword evidence="7" id="KW-0325">Glycoprotein</keyword>
<proteinExistence type="inferred from homology"/>
<comment type="similarity">
    <text evidence="9">Belongs to the immunoglobulin superfamily. TIM family.</text>
</comment>
<feature type="domain" description="Ig-like" evidence="12">
    <location>
        <begin position="29"/>
        <end position="110"/>
    </location>
</feature>
<dbReference type="Gene3D" id="2.60.40.10">
    <property type="entry name" value="Immunoglobulins"/>
    <property type="match status" value="3"/>
</dbReference>
<dbReference type="SMART" id="SM00060">
    <property type="entry name" value="FN3"/>
    <property type="match status" value="2"/>
</dbReference>
<dbReference type="SUPFAM" id="SSF49265">
    <property type="entry name" value="Fibronectin type III"/>
    <property type="match status" value="1"/>
</dbReference>
<comment type="subcellular location">
    <subcellularLocation>
        <location evidence="1">Membrane</location>
        <topology evidence="1">Single-pass type I membrane protein</topology>
    </subcellularLocation>
</comment>
<dbReference type="PROSITE" id="PS50853">
    <property type="entry name" value="FN3"/>
    <property type="match status" value="2"/>
</dbReference>
<organism evidence="14 15">
    <name type="scientific">Umbra pygmaea</name>
    <name type="common">Eastern mudminnow</name>
    <dbReference type="NCBI Taxonomy" id="75934"/>
    <lineage>
        <taxon>Eukaryota</taxon>
        <taxon>Metazoa</taxon>
        <taxon>Chordata</taxon>
        <taxon>Craniata</taxon>
        <taxon>Vertebrata</taxon>
        <taxon>Euteleostomi</taxon>
        <taxon>Actinopterygii</taxon>
        <taxon>Neopterygii</taxon>
        <taxon>Teleostei</taxon>
        <taxon>Protacanthopterygii</taxon>
        <taxon>Esociformes</taxon>
        <taxon>Umbridae</taxon>
        <taxon>Umbra</taxon>
    </lineage>
</organism>
<dbReference type="Pfam" id="PF00041">
    <property type="entry name" value="fn3"/>
    <property type="match status" value="2"/>
</dbReference>
<evidence type="ECO:0000256" key="2">
    <source>
        <dbReference type="ARBA" id="ARBA00022692"/>
    </source>
</evidence>
<dbReference type="InterPro" id="IPR036116">
    <property type="entry name" value="FN3_sf"/>
</dbReference>
<protein>
    <submittedName>
        <fullName evidence="14">Uncharacterized protein</fullName>
    </submittedName>
</protein>
<keyword evidence="6" id="KW-1015">Disulfide bond</keyword>
<dbReference type="PANTHER" id="PTHR46608:SF3">
    <property type="entry name" value="T-CELL IMMUNOGLOBULIN AND MUCIN DOMAIN-CONTAINING PROTEIN 4"/>
    <property type="match status" value="1"/>
</dbReference>
<evidence type="ECO:0000256" key="8">
    <source>
        <dbReference type="ARBA" id="ARBA00023319"/>
    </source>
</evidence>
<evidence type="ECO:0000256" key="3">
    <source>
        <dbReference type="ARBA" id="ARBA00022729"/>
    </source>
</evidence>
<feature type="chain" id="PRO_5044880730" evidence="11">
    <location>
        <begin position="22"/>
        <end position="538"/>
    </location>
</feature>
<evidence type="ECO:0000313" key="14">
    <source>
        <dbReference type="EMBL" id="KAL0973998.1"/>
    </source>
</evidence>
<keyword evidence="8" id="KW-0393">Immunoglobulin domain</keyword>
<dbReference type="EMBL" id="JAGEUA010000006">
    <property type="protein sequence ID" value="KAL0973998.1"/>
    <property type="molecule type" value="Genomic_DNA"/>
</dbReference>
<dbReference type="FunFam" id="2.60.40.10:FF:000120">
    <property type="entry name" value="Down syndrome cell adhesion molecule like 1"/>
    <property type="match status" value="1"/>
</dbReference>
<dbReference type="InterPro" id="IPR003961">
    <property type="entry name" value="FN3_dom"/>
</dbReference>
<evidence type="ECO:0000256" key="6">
    <source>
        <dbReference type="ARBA" id="ARBA00023157"/>
    </source>
</evidence>
<feature type="signal peptide" evidence="11">
    <location>
        <begin position="1"/>
        <end position="21"/>
    </location>
</feature>
<feature type="domain" description="Fibronectin type-III" evidence="13">
    <location>
        <begin position="167"/>
        <end position="263"/>
    </location>
</feature>
<dbReference type="Pfam" id="PF07686">
    <property type="entry name" value="V-set"/>
    <property type="match status" value="1"/>
</dbReference>
<dbReference type="InterPro" id="IPR007110">
    <property type="entry name" value="Ig-like_dom"/>
</dbReference>
<keyword evidence="3 11" id="KW-0732">Signal</keyword>
<evidence type="ECO:0000256" key="9">
    <source>
        <dbReference type="ARBA" id="ARBA00038203"/>
    </source>
</evidence>
<name>A0ABD0WQ79_UMBPY</name>
<keyword evidence="15" id="KW-1185">Reference proteome</keyword>
<keyword evidence="5 10" id="KW-0472">Membrane</keyword>
<evidence type="ECO:0000256" key="10">
    <source>
        <dbReference type="SAM" id="Phobius"/>
    </source>
</evidence>
<dbReference type="CDD" id="cd00063">
    <property type="entry name" value="FN3"/>
    <property type="match status" value="2"/>
</dbReference>
<accession>A0ABD0WQ79</accession>
<keyword evidence="2 10" id="KW-0812">Transmembrane</keyword>
<evidence type="ECO:0000259" key="13">
    <source>
        <dbReference type="PROSITE" id="PS50853"/>
    </source>
</evidence>
<gene>
    <name evidence="14" type="ORF">UPYG_G00214090</name>
</gene>
<evidence type="ECO:0000256" key="4">
    <source>
        <dbReference type="ARBA" id="ARBA00022989"/>
    </source>
</evidence>
<evidence type="ECO:0000256" key="7">
    <source>
        <dbReference type="ARBA" id="ARBA00023180"/>
    </source>
</evidence>
<evidence type="ECO:0000256" key="1">
    <source>
        <dbReference type="ARBA" id="ARBA00004479"/>
    </source>
</evidence>
<evidence type="ECO:0000256" key="5">
    <source>
        <dbReference type="ARBA" id="ARBA00023136"/>
    </source>
</evidence>
<feature type="domain" description="Fibronectin type-III" evidence="13">
    <location>
        <begin position="268"/>
        <end position="365"/>
    </location>
</feature>
<feature type="transmembrane region" description="Helical" evidence="10">
    <location>
        <begin position="487"/>
        <end position="507"/>
    </location>
</feature>
<dbReference type="AlphaFoldDB" id="A0ABD0WQ79"/>
<dbReference type="Proteomes" id="UP001557470">
    <property type="component" value="Unassembled WGS sequence"/>
</dbReference>
<comment type="caution">
    <text evidence="14">The sequence shown here is derived from an EMBL/GenBank/DDBJ whole genome shotgun (WGS) entry which is preliminary data.</text>
</comment>
<evidence type="ECO:0000259" key="12">
    <source>
        <dbReference type="PROSITE" id="PS50835"/>
    </source>
</evidence>
<dbReference type="GO" id="GO:0016020">
    <property type="term" value="C:membrane"/>
    <property type="evidence" value="ECO:0007669"/>
    <property type="project" value="UniProtKB-SubCell"/>
</dbReference>
<dbReference type="SUPFAM" id="SSF48726">
    <property type="entry name" value="Immunoglobulin"/>
    <property type="match status" value="1"/>
</dbReference>
<dbReference type="InterPro" id="IPR036179">
    <property type="entry name" value="Ig-like_dom_sf"/>
</dbReference>